<proteinExistence type="predicted"/>
<dbReference type="EMBL" id="PQIB02000005">
    <property type="protein sequence ID" value="RLN18313.1"/>
    <property type="molecule type" value="Genomic_DNA"/>
</dbReference>
<dbReference type="PANTHER" id="PTHR34998:SF9">
    <property type="entry name" value="OS04G0357400 PROTEIN"/>
    <property type="match status" value="1"/>
</dbReference>
<protein>
    <submittedName>
        <fullName evidence="1">Uncharacterized protein</fullName>
    </submittedName>
</protein>
<evidence type="ECO:0000313" key="2">
    <source>
        <dbReference type="Proteomes" id="UP000275267"/>
    </source>
</evidence>
<organism evidence="1 2">
    <name type="scientific">Panicum miliaceum</name>
    <name type="common">Proso millet</name>
    <name type="synonym">Broomcorn millet</name>
    <dbReference type="NCBI Taxonomy" id="4540"/>
    <lineage>
        <taxon>Eukaryota</taxon>
        <taxon>Viridiplantae</taxon>
        <taxon>Streptophyta</taxon>
        <taxon>Embryophyta</taxon>
        <taxon>Tracheophyta</taxon>
        <taxon>Spermatophyta</taxon>
        <taxon>Magnoliopsida</taxon>
        <taxon>Liliopsida</taxon>
        <taxon>Poales</taxon>
        <taxon>Poaceae</taxon>
        <taxon>PACMAD clade</taxon>
        <taxon>Panicoideae</taxon>
        <taxon>Panicodae</taxon>
        <taxon>Paniceae</taxon>
        <taxon>Panicinae</taxon>
        <taxon>Panicum</taxon>
        <taxon>Panicum sect. Panicum</taxon>
    </lineage>
</organism>
<keyword evidence="2" id="KW-1185">Reference proteome</keyword>
<dbReference type="Proteomes" id="UP000275267">
    <property type="component" value="Unassembled WGS sequence"/>
</dbReference>
<reference evidence="2" key="1">
    <citation type="journal article" date="2019" name="Nat. Commun.">
        <title>The genome of broomcorn millet.</title>
        <authorList>
            <person name="Zou C."/>
            <person name="Miki D."/>
            <person name="Li D."/>
            <person name="Tang Q."/>
            <person name="Xiao L."/>
            <person name="Rajput S."/>
            <person name="Deng P."/>
            <person name="Jia W."/>
            <person name="Huang R."/>
            <person name="Zhang M."/>
            <person name="Sun Y."/>
            <person name="Hu J."/>
            <person name="Fu X."/>
            <person name="Schnable P.S."/>
            <person name="Li F."/>
            <person name="Zhang H."/>
            <person name="Feng B."/>
            <person name="Zhu X."/>
            <person name="Liu R."/>
            <person name="Schnable J.C."/>
            <person name="Zhu J.-K."/>
            <person name="Zhang H."/>
        </authorList>
    </citation>
    <scope>NUCLEOTIDE SEQUENCE [LARGE SCALE GENOMIC DNA]</scope>
</reference>
<evidence type="ECO:0000313" key="1">
    <source>
        <dbReference type="EMBL" id="RLN18313.1"/>
    </source>
</evidence>
<comment type="caution">
    <text evidence="1">The sequence shown here is derived from an EMBL/GenBank/DDBJ whole genome shotgun (WGS) entry which is preliminary data.</text>
</comment>
<name>A0A3L6SDL2_PANMI</name>
<dbReference type="PANTHER" id="PTHR34998">
    <property type="entry name" value="OS04G0357400 PROTEIN-RELATED"/>
    <property type="match status" value="1"/>
</dbReference>
<dbReference type="AlphaFoldDB" id="A0A3L6SDL2"/>
<accession>A0A3L6SDL2</accession>
<gene>
    <name evidence="1" type="ORF">C2845_PM02G25970</name>
</gene>
<dbReference type="OrthoDB" id="10497736at2759"/>
<sequence length="124" mass="12564">MAKAPPVVPPTSAAAAVAVMCVVVVWLAAAAPVSGGGGGVMGALPLLVAARGSGRVEDQEPPEMDSEAHRRVVLALQAGGQSSASKALDAERAWCDRSCPGKPGDRYVPNPRGCKKIYQCPSGT</sequence>